<reference evidence="2 3" key="1">
    <citation type="submission" date="2021-02" db="EMBL/GenBank/DDBJ databases">
        <title>Complete genome sequence of Lactococcus lactis strain K_LL004.</title>
        <authorList>
            <person name="Kim H.B."/>
        </authorList>
    </citation>
    <scope>NUCLEOTIDE SEQUENCE [LARGE SCALE GENOMIC DNA]</scope>
    <source>
        <strain evidence="2 3">K_LL004</strain>
    </source>
</reference>
<evidence type="ECO:0000313" key="3">
    <source>
        <dbReference type="Proteomes" id="UP000663608"/>
    </source>
</evidence>
<sequence length="159" mass="18272">MNIRKIEPRDFAIVAQLENKNWTLDSTPHVMESSAEKIIEKITHGMGYFLAVEDEKILGVLDYGPRHKSEFGQHVITFGVMTDEDARGKGVASRLIQFFIEYARKEGYQKITIQAMGSNPQALALYKKLGFIEEGRLRNEFFIHGRYIDDYILGFPLNK</sequence>
<organism evidence="2 3">
    <name type="scientific">Lactococcus taiwanensis</name>
    <dbReference type="NCBI Taxonomy" id="1151742"/>
    <lineage>
        <taxon>Bacteria</taxon>
        <taxon>Bacillati</taxon>
        <taxon>Bacillota</taxon>
        <taxon>Bacilli</taxon>
        <taxon>Lactobacillales</taxon>
        <taxon>Streptococcaceae</taxon>
        <taxon>Lactococcus</taxon>
    </lineage>
</organism>
<dbReference type="PROSITE" id="PS51186">
    <property type="entry name" value="GNAT"/>
    <property type="match status" value="1"/>
</dbReference>
<dbReference type="CDD" id="cd04301">
    <property type="entry name" value="NAT_SF"/>
    <property type="match status" value="1"/>
</dbReference>
<evidence type="ECO:0000313" key="2">
    <source>
        <dbReference type="EMBL" id="QSE76949.1"/>
    </source>
</evidence>
<proteinExistence type="predicted"/>
<dbReference type="Proteomes" id="UP000663608">
    <property type="component" value="Chromosome"/>
</dbReference>
<dbReference type="EMBL" id="CP070872">
    <property type="protein sequence ID" value="QSE76949.1"/>
    <property type="molecule type" value="Genomic_DNA"/>
</dbReference>
<accession>A0AA45QRG5</accession>
<keyword evidence="3" id="KW-1185">Reference proteome</keyword>
<dbReference type="InterPro" id="IPR000182">
    <property type="entry name" value="GNAT_dom"/>
</dbReference>
<gene>
    <name evidence="2" type="ORF">JW886_01395</name>
</gene>
<dbReference type="Gene3D" id="3.40.630.30">
    <property type="match status" value="1"/>
</dbReference>
<dbReference type="RefSeq" id="WP_075526093.1">
    <property type="nucleotide sequence ID" value="NZ_CP070872.1"/>
</dbReference>
<dbReference type="PANTHER" id="PTHR43072">
    <property type="entry name" value="N-ACETYLTRANSFERASE"/>
    <property type="match status" value="1"/>
</dbReference>
<name>A0AA45QRG5_9LACT</name>
<dbReference type="AlphaFoldDB" id="A0AA45QRG5"/>
<evidence type="ECO:0000259" key="1">
    <source>
        <dbReference type="PROSITE" id="PS51186"/>
    </source>
</evidence>
<protein>
    <submittedName>
        <fullName evidence="2">GNAT family N-acetyltransferase</fullName>
    </submittedName>
</protein>
<dbReference type="KEGG" id="lti:JW886_01395"/>
<feature type="domain" description="N-acetyltransferase" evidence="1">
    <location>
        <begin position="1"/>
        <end position="158"/>
    </location>
</feature>
<dbReference type="Pfam" id="PF00583">
    <property type="entry name" value="Acetyltransf_1"/>
    <property type="match status" value="1"/>
</dbReference>
<dbReference type="GO" id="GO:0016747">
    <property type="term" value="F:acyltransferase activity, transferring groups other than amino-acyl groups"/>
    <property type="evidence" value="ECO:0007669"/>
    <property type="project" value="InterPro"/>
</dbReference>
<dbReference type="InterPro" id="IPR016181">
    <property type="entry name" value="Acyl_CoA_acyltransferase"/>
</dbReference>
<dbReference type="SUPFAM" id="SSF55729">
    <property type="entry name" value="Acyl-CoA N-acyltransferases (Nat)"/>
    <property type="match status" value="1"/>
</dbReference>